<protein>
    <recommendedName>
        <fullName evidence="2">peptidylprolyl isomerase</fullName>
        <ecNumber evidence="2">5.2.1.8</ecNumber>
    </recommendedName>
</protein>
<dbReference type="PANTHER" id="PTHR47245">
    <property type="entry name" value="PEPTIDYLPROLYL ISOMERASE"/>
    <property type="match status" value="1"/>
</dbReference>
<sequence>MKITTTMLLVSTALLAVLAGCAFENQTLVTIDGESFTVADFNDRFQFTPTDDSLQRVEKIREFIDQMLMVHEGRERGYQDDLVVQTAFEAHSKELLYRGYYEAKVMDKVKVSESEIRAMYNDVIDKYHLAQIVVDSDSLAQYIQTELNRGVPFDSLLGFSLDTLTENGDIGEFSVVSLPAEILTALKKKKEGETTDMITFGNYYYFLKIVKHYTADEPKFEDVRDLISNNIRREKIGEEHETFIEKLFNEAKVEYNDAGLQALIK</sequence>
<name>A0A0S8GH51_UNCW3</name>
<evidence type="ECO:0000256" key="5">
    <source>
        <dbReference type="ARBA" id="ARBA00023235"/>
    </source>
</evidence>
<dbReference type="GO" id="GO:0003755">
    <property type="term" value="F:peptidyl-prolyl cis-trans isomerase activity"/>
    <property type="evidence" value="ECO:0007669"/>
    <property type="project" value="UniProtKB-KW"/>
</dbReference>
<evidence type="ECO:0000256" key="3">
    <source>
        <dbReference type="ARBA" id="ARBA00022729"/>
    </source>
</evidence>
<accession>A0A0S8GH51</accession>
<dbReference type="PANTHER" id="PTHR47245:SF1">
    <property type="entry name" value="FOLDASE PROTEIN PRSA"/>
    <property type="match status" value="1"/>
</dbReference>
<evidence type="ECO:0000256" key="6">
    <source>
        <dbReference type="SAM" id="SignalP"/>
    </source>
</evidence>
<evidence type="ECO:0000256" key="4">
    <source>
        <dbReference type="ARBA" id="ARBA00023110"/>
    </source>
</evidence>
<dbReference type="InterPro" id="IPR050245">
    <property type="entry name" value="PrsA_foldase"/>
</dbReference>
<dbReference type="InterPro" id="IPR027304">
    <property type="entry name" value="Trigger_fact/SurA_dom_sf"/>
</dbReference>
<keyword evidence="3 6" id="KW-0732">Signal</keyword>
<dbReference type="AlphaFoldDB" id="A0A0S8GH51"/>
<evidence type="ECO:0000259" key="7">
    <source>
        <dbReference type="Pfam" id="PF13145"/>
    </source>
</evidence>
<dbReference type="InterPro" id="IPR000297">
    <property type="entry name" value="PPIase_PpiC"/>
</dbReference>
<evidence type="ECO:0000313" key="8">
    <source>
        <dbReference type="EMBL" id="KPK72360.1"/>
    </source>
</evidence>
<keyword evidence="4" id="KW-0697">Rotamase</keyword>
<comment type="catalytic activity">
    <reaction evidence="1">
        <text>[protein]-peptidylproline (omega=180) = [protein]-peptidylproline (omega=0)</text>
        <dbReference type="Rhea" id="RHEA:16237"/>
        <dbReference type="Rhea" id="RHEA-COMP:10747"/>
        <dbReference type="Rhea" id="RHEA-COMP:10748"/>
        <dbReference type="ChEBI" id="CHEBI:83833"/>
        <dbReference type="ChEBI" id="CHEBI:83834"/>
        <dbReference type="EC" id="5.2.1.8"/>
    </reaction>
</comment>
<dbReference type="Gene3D" id="1.10.4030.10">
    <property type="entry name" value="Porin chaperone SurA, peptide-binding domain"/>
    <property type="match status" value="1"/>
</dbReference>
<dbReference type="Proteomes" id="UP000051096">
    <property type="component" value="Unassembled WGS sequence"/>
</dbReference>
<dbReference type="EC" id="5.2.1.8" evidence="2"/>
<comment type="caution">
    <text evidence="8">The sequence shown here is derived from an EMBL/GenBank/DDBJ whole genome shotgun (WGS) entry which is preliminary data.</text>
</comment>
<feature type="signal peptide" evidence="6">
    <location>
        <begin position="1"/>
        <end position="22"/>
    </location>
</feature>
<keyword evidence="5" id="KW-0413">Isomerase</keyword>
<evidence type="ECO:0000256" key="1">
    <source>
        <dbReference type="ARBA" id="ARBA00000971"/>
    </source>
</evidence>
<proteinExistence type="predicted"/>
<dbReference type="SUPFAM" id="SSF54534">
    <property type="entry name" value="FKBP-like"/>
    <property type="match status" value="1"/>
</dbReference>
<dbReference type="EMBL" id="LJUO01000034">
    <property type="protein sequence ID" value="KPK72360.1"/>
    <property type="molecule type" value="Genomic_DNA"/>
</dbReference>
<dbReference type="Gene3D" id="3.10.50.40">
    <property type="match status" value="1"/>
</dbReference>
<evidence type="ECO:0000256" key="2">
    <source>
        <dbReference type="ARBA" id="ARBA00013194"/>
    </source>
</evidence>
<dbReference type="PROSITE" id="PS51257">
    <property type="entry name" value="PROKAR_LIPOPROTEIN"/>
    <property type="match status" value="1"/>
</dbReference>
<feature type="domain" description="PpiC" evidence="7">
    <location>
        <begin position="111"/>
        <end position="225"/>
    </location>
</feature>
<feature type="chain" id="PRO_5006646911" description="peptidylprolyl isomerase" evidence="6">
    <location>
        <begin position="23"/>
        <end position="265"/>
    </location>
</feature>
<dbReference type="SUPFAM" id="SSF109998">
    <property type="entry name" value="Triger factor/SurA peptide-binding domain-like"/>
    <property type="match status" value="1"/>
</dbReference>
<reference evidence="8 9" key="1">
    <citation type="journal article" date="2015" name="Microbiome">
        <title>Genomic resolution of linkages in carbon, nitrogen, and sulfur cycling among widespread estuary sediment bacteria.</title>
        <authorList>
            <person name="Baker B.J."/>
            <person name="Lazar C.S."/>
            <person name="Teske A.P."/>
            <person name="Dick G.J."/>
        </authorList>
    </citation>
    <scope>NUCLEOTIDE SEQUENCE [LARGE SCALE GENOMIC DNA]</scope>
    <source>
        <strain evidence="8">SM23_60</strain>
    </source>
</reference>
<dbReference type="InterPro" id="IPR046357">
    <property type="entry name" value="PPIase_dom_sf"/>
</dbReference>
<organism evidence="8 9">
    <name type="scientific">candidate division WOR_3 bacterium SM23_60</name>
    <dbReference type="NCBI Taxonomy" id="1703780"/>
    <lineage>
        <taxon>Bacteria</taxon>
        <taxon>Bacteria division WOR-3</taxon>
    </lineage>
</organism>
<feature type="non-terminal residue" evidence="8">
    <location>
        <position position="265"/>
    </location>
</feature>
<evidence type="ECO:0000313" key="9">
    <source>
        <dbReference type="Proteomes" id="UP000051096"/>
    </source>
</evidence>
<dbReference type="Pfam" id="PF13145">
    <property type="entry name" value="Rotamase_2"/>
    <property type="match status" value="1"/>
</dbReference>
<gene>
    <name evidence="8" type="ORF">AMJ87_05060</name>
</gene>